<evidence type="ECO:0000256" key="8">
    <source>
        <dbReference type="ARBA" id="ARBA00022840"/>
    </source>
</evidence>
<dbReference type="GO" id="GO:0000105">
    <property type="term" value="P:L-histidine biosynthetic process"/>
    <property type="evidence" value="ECO:0007669"/>
    <property type="project" value="UniProtKB-UniRule"/>
</dbReference>
<dbReference type="GO" id="GO:0004636">
    <property type="term" value="F:phosphoribosyl-ATP diphosphatase activity"/>
    <property type="evidence" value="ECO:0007669"/>
    <property type="project" value="UniProtKB-UniRule"/>
</dbReference>
<dbReference type="SUPFAM" id="SSF101386">
    <property type="entry name" value="all-alpha NTP pyrophosphatases"/>
    <property type="match status" value="1"/>
</dbReference>
<evidence type="ECO:0000313" key="12">
    <source>
        <dbReference type="Proteomes" id="UP000824125"/>
    </source>
</evidence>
<evidence type="ECO:0000256" key="3">
    <source>
        <dbReference type="ARBA" id="ARBA00005204"/>
    </source>
</evidence>
<accession>A0A9D1MTW3</accession>
<dbReference type="Pfam" id="PF01503">
    <property type="entry name" value="PRA-PH"/>
    <property type="match status" value="1"/>
</dbReference>
<dbReference type="Proteomes" id="UP000824125">
    <property type="component" value="Unassembled WGS sequence"/>
</dbReference>
<dbReference type="PANTHER" id="PTHR42945:SF9">
    <property type="entry name" value="HISTIDINE BIOSYNTHESIS BIFUNCTIONAL PROTEIN HISIE"/>
    <property type="match status" value="1"/>
</dbReference>
<dbReference type="InterPro" id="IPR021130">
    <property type="entry name" value="PRib-ATP_PPHydrolase-like"/>
</dbReference>
<reference evidence="11" key="1">
    <citation type="submission" date="2020-10" db="EMBL/GenBank/DDBJ databases">
        <authorList>
            <person name="Gilroy R."/>
        </authorList>
    </citation>
    <scope>NUCLEOTIDE SEQUENCE</scope>
    <source>
        <strain evidence="11">CHK176-6737</strain>
    </source>
</reference>
<comment type="catalytic activity">
    <reaction evidence="1 10">
        <text>1-(5-phospho-beta-D-ribosyl)-ATP + H2O = 1-(5-phospho-beta-D-ribosyl)-5'-AMP + diphosphate + H(+)</text>
        <dbReference type="Rhea" id="RHEA:22828"/>
        <dbReference type="ChEBI" id="CHEBI:15377"/>
        <dbReference type="ChEBI" id="CHEBI:15378"/>
        <dbReference type="ChEBI" id="CHEBI:33019"/>
        <dbReference type="ChEBI" id="CHEBI:59457"/>
        <dbReference type="ChEBI" id="CHEBI:73183"/>
        <dbReference type="EC" id="3.6.1.31"/>
    </reaction>
</comment>
<comment type="caution">
    <text evidence="11">The sequence shown here is derived from an EMBL/GenBank/DDBJ whole genome shotgun (WGS) entry which is preliminary data.</text>
</comment>
<dbReference type="GO" id="GO:0005737">
    <property type="term" value="C:cytoplasm"/>
    <property type="evidence" value="ECO:0007669"/>
    <property type="project" value="UniProtKB-SubCell"/>
</dbReference>
<gene>
    <name evidence="10 11" type="primary">hisE</name>
    <name evidence="11" type="ORF">IAD23_01065</name>
</gene>
<dbReference type="Gene3D" id="1.10.287.1080">
    <property type="entry name" value="MazG-like"/>
    <property type="match status" value="1"/>
</dbReference>
<dbReference type="EMBL" id="DVNM01000005">
    <property type="protein sequence ID" value="HIU68532.1"/>
    <property type="molecule type" value="Genomic_DNA"/>
</dbReference>
<dbReference type="PANTHER" id="PTHR42945">
    <property type="entry name" value="HISTIDINE BIOSYNTHESIS BIFUNCTIONAL PROTEIN"/>
    <property type="match status" value="1"/>
</dbReference>
<dbReference type="NCBIfam" id="NF001611">
    <property type="entry name" value="PRK00400.1-3"/>
    <property type="match status" value="1"/>
</dbReference>
<dbReference type="AlphaFoldDB" id="A0A9D1MTW3"/>
<protein>
    <recommendedName>
        <fullName evidence="10">Phosphoribosyl-ATP pyrophosphatase</fullName>
        <shortName evidence="10">PRA-PH</shortName>
        <ecNumber evidence="10">3.6.1.31</ecNumber>
    </recommendedName>
</protein>
<dbReference type="CDD" id="cd11534">
    <property type="entry name" value="NTP-PPase_HisIE_like"/>
    <property type="match status" value="1"/>
</dbReference>
<evidence type="ECO:0000313" key="11">
    <source>
        <dbReference type="EMBL" id="HIU68532.1"/>
    </source>
</evidence>
<proteinExistence type="inferred from homology"/>
<keyword evidence="4 10" id="KW-0963">Cytoplasm</keyword>
<organism evidence="11 12">
    <name type="scientific">Candidatus Scybalenecus merdavium</name>
    <dbReference type="NCBI Taxonomy" id="2840939"/>
    <lineage>
        <taxon>Bacteria</taxon>
        <taxon>Bacillati</taxon>
        <taxon>Bacillota</taxon>
        <taxon>Clostridia</taxon>
        <taxon>Eubacteriales</taxon>
        <taxon>Oscillospiraceae</taxon>
        <taxon>Oscillospiraceae incertae sedis</taxon>
        <taxon>Candidatus Scybalenecus</taxon>
    </lineage>
</organism>
<keyword evidence="5 10" id="KW-0028">Amino-acid biosynthesis</keyword>
<evidence type="ECO:0000256" key="7">
    <source>
        <dbReference type="ARBA" id="ARBA00022801"/>
    </source>
</evidence>
<evidence type="ECO:0000256" key="4">
    <source>
        <dbReference type="ARBA" id="ARBA00022490"/>
    </source>
</evidence>
<evidence type="ECO:0000256" key="10">
    <source>
        <dbReference type="HAMAP-Rule" id="MF_01020"/>
    </source>
</evidence>
<name>A0A9D1MTW3_9FIRM</name>
<evidence type="ECO:0000256" key="5">
    <source>
        <dbReference type="ARBA" id="ARBA00022605"/>
    </source>
</evidence>
<dbReference type="EC" id="3.6.1.31" evidence="10"/>
<dbReference type="NCBIfam" id="TIGR03188">
    <property type="entry name" value="histidine_hisI"/>
    <property type="match status" value="1"/>
</dbReference>
<keyword evidence="6 10" id="KW-0547">Nucleotide-binding</keyword>
<comment type="pathway">
    <text evidence="3 10">Amino-acid biosynthesis; L-histidine biosynthesis; L-histidine from 5-phospho-alpha-D-ribose 1-diphosphate: step 2/9.</text>
</comment>
<dbReference type="InterPro" id="IPR008179">
    <property type="entry name" value="HisE"/>
</dbReference>
<evidence type="ECO:0000256" key="9">
    <source>
        <dbReference type="ARBA" id="ARBA00023102"/>
    </source>
</evidence>
<comment type="subcellular location">
    <subcellularLocation>
        <location evidence="2 10">Cytoplasm</location>
    </subcellularLocation>
</comment>
<evidence type="ECO:0000256" key="1">
    <source>
        <dbReference type="ARBA" id="ARBA00001460"/>
    </source>
</evidence>
<evidence type="ECO:0000256" key="2">
    <source>
        <dbReference type="ARBA" id="ARBA00004496"/>
    </source>
</evidence>
<keyword evidence="8 10" id="KW-0067">ATP-binding</keyword>
<keyword evidence="7 10" id="KW-0378">Hydrolase</keyword>
<keyword evidence="9 10" id="KW-0368">Histidine biosynthesis</keyword>
<evidence type="ECO:0000256" key="6">
    <source>
        <dbReference type="ARBA" id="ARBA00022741"/>
    </source>
</evidence>
<dbReference type="HAMAP" id="MF_01020">
    <property type="entry name" value="HisE"/>
    <property type="match status" value="1"/>
</dbReference>
<comment type="similarity">
    <text evidence="10">Belongs to the PRA-PH family.</text>
</comment>
<reference evidence="11" key="2">
    <citation type="journal article" date="2021" name="PeerJ">
        <title>Extensive microbial diversity within the chicken gut microbiome revealed by metagenomics and culture.</title>
        <authorList>
            <person name="Gilroy R."/>
            <person name="Ravi A."/>
            <person name="Getino M."/>
            <person name="Pursley I."/>
            <person name="Horton D.L."/>
            <person name="Alikhan N.F."/>
            <person name="Baker D."/>
            <person name="Gharbi K."/>
            <person name="Hall N."/>
            <person name="Watson M."/>
            <person name="Adriaenssens E.M."/>
            <person name="Foster-Nyarko E."/>
            <person name="Jarju S."/>
            <person name="Secka A."/>
            <person name="Antonio M."/>
            <person name="Oren A."/>
            <person name="Chaudhuri R.R."/>
            <person name="La Ragione R."/>
            <person name="Hildebrand F."/>
            <person name="Pallen M.J."/>
        </authorList>
    </citation>
    <scope>NUCLEOTIDE SEQUENCE</scope>
    <source>
        <strain evidence="11">CHK176-6737</strain>
    </source>
</reference>
<sequence>MDYIKREYETILERRDAQAENSYTSYLFAQGIDKILKKVGEECTEVVIAAKNGQKAELVGEISDLLYHVLVMMAERGVSLADVQQELDRRAAKSGNLKTFHQVDKNS</sequence>
<dbReference type="GO" id="GO:0005524">
    <property type="term" value="F:ATP binding"/>
    <property type="evidence" value="ECO:0007669"/>
    <property type="project" value="UniProtKB-KW"/>
</dbReference>